<dbReference type="Proteomes" id="UP000594001">
    <property type="component" value="Chromosome"/>
</dbReference>
<sequence length="174" mass="18840">MSSFVTMALGLLEFAPVIAKLVGGNESGDVAERIVETAQSLTGTNDINHMRNTLRNSPEAQLQFQREIDKLMVEDRANARHRDTSLFQSGRRNFRGDIMVLSALLGLLGCLAALTIFKMSLSGEVIGIVSTIAGIFGSCLKDAYAFEFGSSRGSKEKESHLIDLLTGALKQSSK</sequence>
<dbReference type="RefSeq" id="WP_350332178.1">
    <property type="nucleotide sequence ID" value="NZ_CP054719.1"/>
</dbReference>
<dbReference type="KEGG" id="pbal:CPBP_00177"/>
<evidence type="ECO:0000313" key="3">
    <source>
        <dbReference type="Proteomes" id="UP000594001"/>
    </source>
</evidence>
<keyword evidence="1" id="KW-0472">Membrane</keyword>
<reference evidence="2 3" key="1">
    <citation type="submission" date="2020-06" db="EMBL/GenBank/DDBJ databases">
        <title>The endosymbiont of the kinetoplastid Bodo saltans is a Paracaedibacter-like alpha-proteobacterium possessing a putative toxin-antitoxin system.</title>
        <authorList>
            <person name="Midha S."/>
            <person name="Rigden D.J."/>
            <person name="Siozios S."/>
            <person name="Hurst G.D.D."/>
            <person name="Jackson A.P."/>
        </authorList>
    </citation>
    <scope>NUCLEOTIDE SEQUENCE [LARGE SCALE GENOMIC DNA]</scope>
    <source>
        <strain evidence="2">Lake Konstanz</strain>
    </source>
</reference>
<evidence type="ECO:0000313" key="2">
    <source>
        <dbReference type="EMBL" id="QOL19425.1"/>
    </source>
</evidence>
<accession>A0A7L9RSM1</accession>
<keyword evidence="1" id="KW-1133">Transmembrane helix</keyword>
<organism evidence="2 3">
    <name type="scientific">Candidatus Bodocaedibacter vickermanii</name>
    <dbReference type="NCBI Taxonomy" id="2741701"/>
    <lineage>
        <taxon>Bacteria</taxon>
        <taxon>Pseudomonadati</taxon>
        <taxon>Pseudomonadota</taxon>
        <taxon>Alphaproteobacteria</taxon>
        <taxon>Holosporales</taxon>
        <taxon>Candidatus Paracaedibacteraceae</taxon>
        <taxon>Candidatus Bodocaedibacter</taxon>
    </lineage>
</organism>
<keyword evidence="1" id="KW-0812">Transmembrane</keyword>
<proteinExistence type="predicted"/>
<evidence type="ECO:0000256" key="1">
    <source>
        <dbReference type="SAM" id="Phobius"/>
    </source>
</evidence>
<gene>
    <name evidence="2" type="ORF">CPBP_00177</name>
</gene>
<name>A0A7L9RSM1_9PROT</name>
<dbReference type="AlphaFoldDB" id="A0A7L9RSM1"/>
<feature type="transmembrane region" description="Helical" evidence="1">
    <location>
        <begin position="98"/>
        <end position="117"/>
    </location>
</feature>
<protein>
    <submittedName>
        <fullName evidence="2">Uncharacterized protein</fullName>
    </submittedName>
</protein>
<dbReference type="EMBL" id="CP054719">
    <property type="protein sequence ID" value="QOL19425.1"/>
    <property type="molecule type" value="Genomic_DNA"/>
</dbReference>
<keyword evidence="3" id="KW-1185">Reference proteome</keyword>